<dbReference type="SMART" id="SM00382">
    <property type="entry name" value="AAA"/>
    <property type="match status" value="1"/>
</dbReference>
<reference evidence="6" key="1">
    <citation type="journal article" date="2022" name="Cell">
        <title>Design, construction, and in vivo augmentation of a complex gut microbiome.</title>
        <authorList>
            <person name="Cheng A.G."/>
            <person name="Ho P.Y."/>
            <person name="Aranda-Diaz A."/>
            <person name="Jain S."/>
            <person name="Yu F.B."/>
            <person name="Meng X."/>
            <person name="Wang M."/>
            <person name="Iakiviak M."/>
            <person name="Nagashima K."/>
            <person name="Zhao A."/>
            <person name="Murugkar P."/>
            <person name="Patil A."/>
            <person name="Atabakhsh K."/>
            <person name="Weakley A."/>
            <person name="Yan J."/>
            <person name="Brumbaugh A.R."/>
            <person name="Higginbottom S."/>
            <person name="Dimas A."/>
            <person name="Shiver A.L."/>
            <person name="Deutschbauer A."/>
            <person name="Neff N."/>
            <person name="Sonnenburg J.L."/>
            <person name="Huang K.C."/>
            <person name="Fischbach M.A."/>
        </authorList>
    </citation>
    <scope>NUCLEOTIDE SEQUENCE</scope>
    <source>
        <strain evidence="6">DSM 19829</strain>
    </source>
</reference>
<dbReference type="InterPro" id="IPR003439">
    <property type="entry name" value="ABC_transporter-like_ATP-bd"/>
</dbReference>
<dbReference type="EMBL" id="CP102290">
    <property type="protein sequence ID" value="UWP58668.1"/>
    <property type="molecule type" value="Genomic_DNA"/>
</dbReference>
<evidence type="ECO:0000256" key="3">
    <source>
        <dbReference type="ARBA" id="ARBA00022741"/>
    </source>
</evidence>
<organism evidence="6 7">
    <name type="scientific">Ruminococcus gauvreauii</name>
    <dbReference type="NCBI Taxonomy" id="438033"/>
    <lineage>
        <taxon>Bacteria</taxon>
        <taxon>Bacillati</taxon>
        <taxon>Bacillota</taxon>
        <taxon>Clostridia</taxon>
        <taxon>Eubacteriales</taxon>
        <taxon>Oscillospiraceae</taxon>
        <taxon>Ruminococcus</taxon>
    </lineage>
</organism>
<dbReference type="Gene3D" id="3.40.50.300">
    <property type="entry name" value="P-loop containing nucleotide triphosphate hydrolases"/>
    <property type="match status" value="1"/>
</dbReference>
<name>A0ABY5VGP4_9FIRM</name>
<evidence type="ECO:0000313" key="7">
    <source>
        <dbReference type="Proteomes" id="UP001060164"/>
    </source>
</evidence>
<dbReference type="CDD" id="cd03264">
    <property type="entry name" value="ABC_drug_resistance_like"/>
    <property type="match status" value="1"/>
</dbReference>
<comment type="similarity">
    <text evidence="1">Belongs to the ABC transporter superfamily.</text>
</comment>
<evidence type="ECO:0000313" key="6">
    <source>
        <dbReference type="EMBL" id="UWP58668.1"/>
    </source>
</evidence>
<keyword evidence="2" id="KW-0813">Transport</keyword>
<evidence type="ECO:0000259" key="5">
    <source>
        <dbReference type="PROSITE" id="PS50893"/>
    </source>
</evidence>
<dbReference type="PANTHER" id="PTHR43335">
    <property type="entry name" value="ABC TRANSPORTER, ATP-BINDING PROTEIN"/>
    <property type="match status" value="1"/>
</dbReference>
<keyword evidence="7" id="KW-1185">Reference proteome</keyword>
<proteinExistence type="inferred from homology"/>
<feature type="domain" description="ABC transporter" evidence="5">
    <location>
        <begin position="3"/>
        <end position="231"/>
    </location>
</feature>
<evidence type="ECO:0000256" key="2">
    <source>
        <dbReference type="ARBA" id="ARBA00022448"/>
    </source>
</evidence>
<dbReference type="InterPro" id="IPR003593">
    <property type="entry name" value="AAA+_ATPase"/>
</dbReference>
<dbReference type="InterPro" id="IPR017871">
    <property type="entry name" value="ABC_transporter-like_CS"/>
</dbReference>
<dbReference type="Proteomes" id="UP001060164">
    <property type="component" value="Chromosome"/>
</dbReference>
<dbReference type="GO" id="GO:0005524">
    <property type="term" value="F:ATP binding"/>
    <property type="evidence" value="ECO:0007669"/>
    <property type="project" value="UniProtKB-KW"/>
</dbReference>
<accession>A0ABY5VGP4</accession>
<keyword evidence="3" id="KW-0547">Nucleotide-binding</keyword>
<dbReference type="PROSITE" id="PS50893">
    <property type="entry name" value="ABC_TRANSPORTER_2"/>
    <property type="match status" value="1"/>
</dbReference>
<protein>
    <submittedName>
        <fullName evidence="6">ABC transporter ATP-binding protein</fullName>
    </submittedName>
</protein>
<dbReference type="Pfam" id="PF00005">
    <property type="entry name" value="ABC_tran"/>
    <property type="match status" value="1"/>
</dbReference>
<dbReference type="PROSITE" id="PS00211">
    <property type="entry name" value="ABC_TRANSPORTER_1"/>
    <property type="match status" value="1"/>
</dbReference>
<gene>
    <name evidence="6" type="ORF">NQ502_14985</name>
</gene>
<keyword evidence="4 6" id="KW-0067">ATP-binding</keyword>
<evidence type="ECO:0000256" key="4">
    <source>
        <dbReference type="ARBA" id="ARBA00022840"/>
    </source>
</evidence>
<dbReference type="InterPro" id="IPR027417">
    <property type="entry name" value="P-loop_NTPase"/>
</dbReference>
<dbReference type="PANTHER" id="PTHR43335:SF2">
    <property type="entry name" value="ABC TRANSPORTER, ATP-BINDING PROTEIN"/>
    <property type="match status" value="1"/>
</dbReference>
<evidence type="ECO:0000256" key="1">
    <source>
        <dbReference type="ARBA" id="ARBA00005417"/>
    </source>
</evidence>
<dbReference type="RefSeq" id="WP_028529017.1">
    <property type="nucleotide sequence ID" value="NZ_CABLBR010000018.1"/>
</dbReference>
<dbReference type="SUPFAM" id="SSF52540">
    <property type="entry name" value="P-loop containing nucleoside triphosphate hydrolases"/>
    <property type="match status" value="1"/>
</dbReference>
<sequence length="297" mass="33260">MKLEILGLSKSYGKKKALSRINLELTPGVYGLLGPNGAGKSTLMNIIAGNLAPDTGMVLYNNIDVTGGSAVFRKVLGFMPQQQALYDQFTGYRFLAYMADLKGMPKRQAIKEIKEVLKFVNMTEQAKKRMGSYSGGMKQRILIAQAVLNQPSVLILDEPTAGLDPRERIRVRNMISQIAEDKIVLLATHVVSDIEQIGKKVILMKQGNVLAVARPQELIEELEGKVYDLIVPVSALAGLEQRYLVSNVSYCGEQLMVHVIAEEVPNEYPWQRSHPTLEDVYLYRFEDEVRRDADMEK</sequence>